<dbReference type="Proteomes" id="UP000054538">
    <property type="component" value="Unassembled WGS sequence"/>
</dbReference>
<evidence type="ECO:0000313" key="2">
    <source>
        <dbReference type="EMBL" id="KIK91784.1"/>
    </source>
</evidence>
<gene>
    <name evidence="2" type="ORF">PAXRUDRAFT_148736</name>
</gene>
<dbReference type="EMBL" id="KN825348">
    <property type="protein sequence ID" value="KIK91784.1"/>
    <property type="molecule type" value="Genomic_DNA"/>
</dbReference>
<feature type="region of interest" description="Disordered" evidence="1">
    <location>
        <begin position="75"/>
        <end position="127"/>
    </location>
</feature>
<feature type="non-terminal residue" evidence="2">
    <location>
        <position position="1"/>
    </location>
</feature>
<sequence>LELYHNCGFDVDVSQFVTMPQQLTRLQCFYPPGHPHLLKTPVTSPGKHVCIRSVIVHMEGEQCVVVFKDIALGPSNSVANGPTPDTASHLTSKAFDWGGRNNGKRQHENDSDDENKKASTSSAHSAD</sequence>
<name>A0A0D0DYL9_9AGAM</name>
<feature type="compositionally biased region" description="Polar residues" evidence="1">
    <location>
        <begin position="75"/>
        <end position="91"/>
    </location>
</feature>
<protein>
    <submittedName>
        <fullName evidence="2">Uncharacterized protein</fullName>
    </submittedName>
</protein>
<reference evidence="3" key="2">
    <citation type="submission" date="2015-01" db="EMBL/GenBank/DDBJ databases">
        <title>Evolutionary Origins and Diversification of the Mycorrhizal Mutualists.</title>
        <authorList>
            <consortium name="DOE Joint Genome Institute"/>
            <consortium name="Mycorrhizal Genomics Consortium"/>
            <person name="Kohler A."/>
            <person name="Kuo A."/>
            <person name="Nagy L.G."/>
            <person name="Floudas D."/>
            <person name="Copeland A."/>
            <person name="Barry K.W."/>
            <person name="Cichocki N."/>
            <person name="Veneault-Fourrey C."/>
            <person name="LaButti K."/>
            <person name="Lindquist E.A."/>
            <person name="Lipzen A."/>
            <person name="Lundell T."/>
            <person name="Morin E."/>
            <person name="Murat C."/>
            <person name="Riley R."/>
            <person name="Ohm R."/>
            <person name="Sun H."/>
            <person name="Tunlid A."/>
            <person name="Henrissat B."/>
            <person name="Grigoriev I.V."/>
            <person name="Hibbett D.S."/>
            <person name="Martin F."/>
        </authorList>
    </citation>
    <scope>NUCLEOTIDE SEQUENCE [LARGE SCALE GENOMIC DNA]</scope>
    <source>
        <strain evidence="3">Ve08.2h10</strain>
    </source>
</reference>
<evidence type="ECO:0000256" key="1">
    <source>
        <dbReference type="SAM" id="MobiDB-lite"/>
    </source>
</evidence>
<dbReference type="HOGENOM" id="CLU_1971262_0_0_1"/>
<keyword evidence="3" id="KW-1185">Reference proteome</keyword>
<proteinExistence type="predicted"/>
<reference evidence="2 3" key="1">
    <citation type="submission" date="2014-04" db="EMBL/GenBank/DDBJ databases">
        <authorList>
            <consortium name="DOE Joint Genome Institute"/>
            <person name="Kuo A."/>
            <person name="Kohler A."/>
            <person name="Jargeat P."/>
            <person name="Nagy L.G."/>
            <person name="Floudas D."/>
            <person name="Copeland A."/>
            <person name="Barry K.W."/>
            <person name="Cichocki N."/>
            <person name="Veneault-Fourrey C."/>
            <person name="LaButti K."/>
            <person name="Lindquist E.A."/>
            <person name="Lipzen A."/>
            <person name="Lundell T."/>
            <person name="Morin E."/>
            <person name="Murat C."/>
            <person name="Sun H."/>
            <person name="Tunlid A."/>
            <person name="Henrissat B."/>
            <person name="Grigoriev I.V."/>
            <person name="Hibbett D.S."/>
            <person name="Martin F."/>
            <person name="Nordberg H.P."/>
            <person name="Cantor M.N."/>
            <person name="Hua S.X."/>
        </authorList>
    </citation>
    <scope>NUCLEOTIDE SEQUENCE [LARGE SCALE GENOMIC DNA]</scope>
    <source>
        <strain evidence="2 3">Ve08.2h10</strain>
    </source>
</reference>
<dbReference type="InParanoid" id="A0A0D0DYL9"/>
<feature type="compositionally biased region" description="Polar residues" evidence="1">
    <location>
        <begin position="118"/>
        <end position="127"/>
    </location>
</feature>
<evidence type="ECO:0000313" key="3">
    <source>
        <dbReference type="Proteomes" id="UP000054538"/>
    </source>
</evidence>
<dbReference type="OrthoDB" id="2680056at2759"/>
<feature type="compositionally biased region" description="Basic and acidic residues" evidence="1">
    <location>
        <begin position="105"/>
        <end position="117"/>
    </location>
</feature>
<organism evidence="2 3">
    <name type="scientific">Paxillus rubicundulus Ve08.2h10</name>
    <dbReference type="NCBI Taxonomy" id="930991"/>
    <lineage>
        <taxon>Eukaryota</taxon>
        <taxon>Fungi</taxon>
        <taxon>Dikarya</taxon>
        <taxon>Basidiomycota</taxon>
        <taxon>Agaricomycotina</taxon>
        <taxon>Agaricomycetes</taxon>
        <taxon>Agaricomycetidae</taxon>
        <taxon>Boletales</taxon>
        <taxon>Paxilineae</taxon>
        <taxon>Paxillaceae</taxon>
        <taxon>Paxillus</taxon>
    </lineage>
</organism>
<dbReference type="AlphaFoldDB" id="A0A0D0DYL9"/>
<accession>A0A0D0DYL9</accession>